<dbReference type="AlphaFoldDB" id="A0A0C3HK37"/>
<dbReference type="InParanoid" id="A0A0C3HK37"/>
<dbReference type="EMBL" id="KN832874">
    <property type="protein sequence ID" value="KIN02692.1"/>
    <property type="molecule type" value="Genomic_DNA"/>
</dbReference>
<gene>
    <name evidence="2" type="ORF">OIDMADRAFT_143970</name>
</gene>
<dbReference type="HOGENOM" id="CLU_2171769_0_0_1"/>
<feature type="region of interest" description="Disordered" evidence="1">
    <location>
        <begin position="55"/>
        <end position="92"/>
    </location>
</feature>
<accession>A0A0C3HK37</accession>
<dbReference type="Proteomes" id="UP000054321">
    <property type="component" value="Unassembled WGS sequence"/>
</dbReference>
<feature type="compositionally biased region" description="Basic and acidic residues" evidence="1">
    <location>
        <begin position="55"/>
        <end position="64"/>
    </location>
</feature>
<evidence type="ECO:0000313" key="2">
    <source>
        <dbReference type="EMBL" id="KIN02692.1"/>
    </source>
</evidence>
<protein>
    <submittedName>
        <fullName evidence="2">Uncharacterized protein</fullName>
    </submittedName>
</protein>
<proteinExistence type="predicted"/>
<keyword evidence="3" id="KW-1185">Reference proteome</keyword>
<reference evidence="3" key="2">
    <citation type="submission" date="2015-01" db="EMBL/GenBank/DDBJ databases">
        <title>Evolutionary Origins and Diversification of the Mycorrhizal Mutualists.</title>
        <authorList>
            <consortium name="DOE Joint Genome Institute"/>
            <consortium name="Mycorrhizal Genomics Consortium"/>
            <person name="Kohler A."/>
            <person name="Kuo A."/>
            <person name="Nagy L.G."/>
            <person name="Floudas D."/>
            <person name="Copeland A."/>
            <person name="Barry K.W."/>
            <person name="Cichocki N."/>
            <person name="Veneault-Fourrey C."/>
            <person name="LaButti K."/>
            <person name="Lindquist E.A."/>
            <person name="Lipzen A."/>
            <person name="Lundell T."/>
            <person name="Morin E."/>
            <person name="Murat C."/>
            <person name="Riley R."/>
            <person name="Ohm R."/>
            <person name="Sun H."/>
            <person name="Tunlid A."/>
            <person name="Henrissat B."/>
            <person name="Grigoriev I.V."/>
            <person name="Hibbett D.S."/>
            <person name="Martin F."/>
        </authorList>
    </citation>
    <scope>NUCLEOTIDE SEQUENCE [LARGE SCALE GENOMIC DNA]</scope>
    <source>
        <strain evidence="3">Zn</strain>
    </source>
</reference>
<name>A0A0C3HK37_OIDMZ</name>
<evidence type="ECO:0000313" key="3">
    <source>
        <dbReference type="Proteomes" id="UP000054321"/>
    </source>
</evidence>
<reference evidence="2 3" key="1">
    <citation type="submission" date="2014-04" db="EMBL/GenBank/DDBJ databases">
        <authorList>
            <consortium name="DOE Joint Genome Institute"/>
            <person name="Kuo A."/>
            <person name="Martino E."/>
            <person name="Perotto S."/>
            <person name="Kohler A."/>
            <person name="Nagy L.G."/>
            <person name="Floudas D."/>
            <person name="Copeland A."/>
            <person name="Barry K.W."/>
            <person name="Cichocki N."/>
            <person name="Veneault-Fourrey C."/>
            <person name="LaButti K."/>
            <person name="Lindquist E.A."/>
            <person name="Lipzen A."/>
            <person name="Lundell T."/>
            <person name="Morin E."/>
            <person name="Murat C."/>
            <person name="Sun H."/>
            <person name="Tunlid A."/>
            <person name="Henrissat B."/>
            <person name="Grigoriev I.V."/>
            <person name="Hibbett D.S."/>
            <person name="Martin F."/>
            <person name="Nordberg H.P."/>
            <person name="Cantor M.N."/>
            <person name="Hua S.X."/>
        </authorList>
    </citation>
    <scope>NUCLEOTIDE SEQUENCE [LARGE SCALE GENOMIC DNA]</scope>
    <source>
        <strain evidence="2 3">Zn</strain>
    </source>
</reference>
<feature type="region of interest" description="Disordered" evidence="1">
    <location>
        <begin position="1"/>
        <end position="29"/>
    </location>
</feature>
<evidence type="ECO:0000256" key="1">
    <source>
        <dbReference type="SAM" id="MobiDB-lite"/>
    </source>
</evidence>
<sequence>MVGGYRLPSLSPERRQEPSPPTTTSRGNGIVLKLHLASPTVRFSPRMRDSFDHWREEKFGDERTSLPGSDFEGGEGAGRREEEEDILPVYQDRSCLEGSKAKPQPTVFAV</sequence>
<organism evidence="2 3">
    <name type="scientific">Oidiodendron maius (strain Zn)</name>
    <dbReference type="NCBI Taxonomy" id="913774"/>
    <lineage>
        <taxon>Eukaryota</taxon>
        <taxon>Fungi</taxon>
        <taxon>Dikarya</taxon>
        <taxon>Ascomycota</taxon>
        <taxon>Pezizomycotina</taxon>
        <taxon>Leotiomycetes</taxon>
        <taxon>Leotiomycetes incertae sedis</taxon>
        <taxon>Myxotrichaceae</taxon>
        <taxon>Oidiodendron</taxon>
    </lineage>
</organism>